<reference evidence="1" key="1">
    <citation type="submission" date="2020-05" db="EMBL/GenBank/DDBJ databases">
        <title>Mycena genomes resolve the evolution of fungal bioluminescence.</title>
        <authorList>
            <person name="Tsai I.J."/>
        </authorList>
    </citation>
    <scope>NUCLEOTIDE SEQUENCE</scope>
    <source>
        <strain evidence="1">110903Hualien_Pintung</strain>
    </source>
</reference>
<proteinExistence type="predicted"/>
<comment type="caution">
    <text evidence="1">The sequence shown here is derived from an EMBL/GenBank/DDBJ whole genome shotgun (WGS) entry which is preliminary data.</text>
</comment>
<dbReference type="EMBL" id="JACAZE010000004">
    <property type="protein sequence ID" value="KAF7318681.1"/>
    <property type="molecule type" value="Genomic_DNA"/>
</dbReference>
<evidence type="ECO:0000313" key="1">
    <source>
        <dbReference type="EMBL" id="KAF7318681.1"/>
    </source>
</evidence>
<dbReference type="Proteomes" id="UP000613580">
    <property type="component" value="Unassembled WGS sequence"/>
</dbReference>
<sequence length="684" mass="77679">MHPLLEPYPDATFDKYYVDASQKAIETGDSEAIKTILSVTATAPDEYKKCWMLPIIYANLDPARIPVGEELEELLDSYRNDEYEMDDDEKWPWCFHTKYWMLLFSLSALPDIPPAVWTELWPRVFAWCEFLADHTDVENWIEPNTIYRAFSQLLVLAPLPLTRDTPGVRKLVAGAWASFFNPSDKPEDPKAQWFLKLSVYIQLEPTNESGFLPSSVVDEYVAGSKDFFVEMDGSPAHKLLDGLDRNIWAFGNLLFKHIRSYICLSGRIFNIAPPLSLALKIHPHHPVHRVLAHVSFVFLSTNIELLAMPRFAFSSEPLPADAAGVFNQSARLWLRAVESPAAWTQLPESVFGAFLNSVVCIAGAARTGGYPESERLAGEILDRLAAFSVQYSVLSTFDRDDFVKAERVGIMKGLGLPSSPILAEPWERFLRVAKERLRFKRKSNWSESSFLFRCWLAKRAAKSNRRSSSRLVPSVKRDTIATPYAKQTTGKHTRMSARPSWAFHAAVQDLGLFGGDRAFLRHFLLDLYQSRKHEIFSSQLRARRALGTHAFYTRFDFSLPSSEQEKANRPPGSVTISCLPFSAVNPDDPHVRRYDGPRLPIDIKVLRSWEVQKADHEARAERDGRMQLLCAVLPHRDLPTILPLRFKDTAVRDGLTRLAEIGRDQNTEGKELDRLAKAKREVAC</sequence>
<organism evidence="1 2">
    <name type="scientific">Mycena chlorophos</name>
    <name type="common">Agaric fungus</name>
    <name type="synonym">Agaricus chlorophos</name>
    <dbReference type="NCBI Taxonomy" id="658473"/>
    <lineage>
        <taxon>Eukaryota</taxon>
        <taxon>Fungi</taxon>
        <taxon>Dikarya</taxon>
        <taxon>Basidiomycota</taxon>
        <taxon>Agaricomycotina</taxon>
        <taxon>Agaricomycetes</taxon>
        <taxon>Agaricomycetidae</taxon>
        <taxon>Agaricales</taxon>
        <taxon>Marasmiineae</taxon>
        <taxon>Mycenaceae</taxon>
        <taxon>Mycena</taxon>
    </lineage>
</organism>
<evidence type="ECO:0000313" key="2">
    <source>
        <dbReference type="Proteomes" id="UP000613580"/>
    </source>
</evidence>
<keyword evidence="2" id="KW-1185">Reference proteome</keyword>
<gene>
    <name evidence="1" type="ORF">HMN09_00379800</name>
</gene>
<protein>
    <submittedName>
        <fullName evidence="1">MYND-type domain-containing protein</fullName>
    </submittedName>
</protein>
<name>A0A8H6TJZ5_MYCCL</name>
<dbReference type="OrthoDB" id="2952128at2759"/>
<dbReference type="AlphaFoldDB" id="A0A8H6TJZ5"/>
<accession>A0A8H6TJZ5</accession>